<gene>
    <name evidence="2" type="primary">FBL3_1</name>
    <name evidence="2" type="ORF">CFP56_029981</name>
</gene>
<evidence type="ECO:0000259" key="1">
    <source>
        <dbReference type="Pfam" id="PF25372"/>
    </source>
</evidence>
<dbReference type="PANTHER" id="PTHR13318:SF272">
    <property type="entry name" value="OS12G0552700 PROTEIN"/>
    <property type="match status" value="1"/>
</dbReference>
<feature type="domain" description="F-box/LRR-repeat protein 15-like leucin rich repeat" evidence="1">
    <location>
        <begin position="255"/>
        <end position="441"/>
    </location>
</feature>
<dbReference type="Proteomes" id="UP000237347">
    <property type="component" value="Unassembled WGS sequence"/>
</dbReference>
<dbReference type="InterPro" id="IPR001611">
    <property type="entry name" value="Leu-rich_rpt"/>
</dbReference>
<dbReference type="Gene3D" id="3.80.10.10">
    <property type="entry name" value="Ribonuclease Inhibitor"/>
    <property type="match status" value="3"/>
</dbReference>
<dbReference type="SUPFAM" id="SSF52047">
    <property type="entry name" value="RNI-like"/>
    <property type="match status" value="2"/>
</dbReference>
<dbReference type="AlphaFoldDB" id="A0AAW0JRB1"/>
<dbReference type="InterPro" id="IPR006553">
    <property type="entry name" value="Leu-rich_rpt_Cys-con_subtyp"/>
</dbReference>
<dbReference type="EMBL" id="PKMF04000497">
    <property type="protein sequence ID" value="KAK7828701.1"/>
    <property type="molecule type" value="Genomic_DNA"/>
</dbReference>
<dbReference type="FunFam" id="3.80.10.10:FF:000276">
    <property type="entry name" value="F-box/LRR-repeat protein 3"/>
    <property type="match status" value="1"/>
</dbReference>
<keyword evidence="3" id="KW-1185">Reference proteome</keyword>
<dbReference type="InterPro" id="IPR057207">
    <property type="entry name" value="FBXL15_LRR"/>
</dbReference>
<dbReference type="InterPro" id="IPR032675">
    <property type="entry name" value="LRR_dom_sf"/>
</dbReference>
<sequence length="606" mass="66936">MLLSVFTEDLLVRVYIKLGSESDRKTWRLVCKDFLRVDSVTRRSLRVLRSEFLHGLLTKFKNLDTLDLSVCPRIEDATVSVMLSQAVNSVSWTRWVTRLVLSRASGLRYGGLERLVGACPCLVVLDVSYCWVYGDREAWAISSVRGLRELRMDKCLGVSDVGLAKIAVGCGKLERLSLKWCMEISDLGVDLLCKKCLELKSLDVSYLKVTSESLRSIASLPKLEVLAMVGCPFLDDYGLQFLEHGCPSLQELSAMVLYSLKDLKNLNTIRIDGAQVSDSSFQTFSTNCKSLVEIGLSKCVGVTNMGIMQLVYGCVGLKIVNLTCCRFITDEAISALTNSCRNLVSLKLEACDKVTEKSLDQLGSCCLQLKELDLTDCCGVNDKGLKYLSRCSELLSLKLGLCTNISDKGLAYIAHNCIKISELDLYRCTSIGDDGLAALSSGCKNLTKLNLSYCNGVTDRGVQYIGRIGELSDLEMRGLVNLTSEGLTAVAAGCKKLSDLDLKHCGKIDDSGFWALSYYSRNMRQINMSHCAVSDVGLCMVLGNLTRLQDVKLVHLMNVTVKGFELALRACCVRIKKAKLIGSLRFLLSTEILETLHARGCKIRWE</sequence>
<accession>A0AAW0JRB1</accession>
<protein>
    <submittedName>
        <fullName evidence="2">F-box/lrr-repeat protein 3</fullName>
    </submittedName>
</protein>
<dbReference type="SMART" id="SM00367">
    <property type="entry name" value="LRR_CC"/>
    <property type="match status" value="15"/>
</dbReference>
<dbReference type="GO" id="GO:0031146">
    <property type="term" value="P:SCF-dependent proteasomal ubiquitin-dependent protein catabolic process"/>
    <property type="evidence" value="ECO:0007669"/>
    <property type="project" value="TreeGrafter"/>
</dbReference>
<organism evidence="2 3">
    <name type="scientific">Quercus suber</name>
    <name type="common">Cork oak</name>
    <dbReference type="NCBI Taxonomy" id="58331"/>
    <lineage>
        <taxon>Eukaryota</taxon>
        <taxon>Viridiplantae</taxon>
        <taxon>Streptophyta</taxon>
        <taxon>Embryophyta</taxon>
        <taxon>Tracheophyta</taxon>
        <taxon>Spermatophyta</taxon>
        <taxon>Magnoliopsida</taxon>
        <taxon>eudicotyledons</taxon>
        <taxon>Gunneridae</taxon>
        <taxon>Pentapetalae</taxon>
        <taxon>rosids</taxon>
        <taxon>fabids</taxon>
        <taxon>Fagales</taxon>
        <taxon>Fagaceae</taxon>
        <taxon>Quercus</taxon>
    </lineage>
</organism>
<proteinExistence type="predicted"/>
<dbReference type="FunFam" id="3.80.10.10:FF:000518">
    <property type="entry name" value="F-box family protein"/>
    <property type="match status" value="1"/>
</dbReference>
<evidence type="ECO:0000313" key="3">
    <source>
        <dbReference type="Proteomes" id="UP000237347"/>
    </source>
</evidence>
<reference evidence="2 3" key="1">
    <citation type="journal article" date="2018" name="Sci. Data">
        <title>The draft genome sequence of cork oak.</title>
        <authorList>
            <person name="Ramos A.M."/>
            <person name="Usie A."/>
            <person name="Barbosa P."/>
            <person name="Barros P.M."/>
            <person name="Capote T."/>
            <person name="Chaves I."/>
            <person name="Simoes F."/>
            <person name="Abreu I."/>
            <person name="Carrasquinho I."/>
            <person name="Faro C."/>
            <person name="Guimaraes J.B."/>
            <person name="Mendonca D."/>
            <person name="Nobrega F."/>
            <person name="Rodrigues L."/>
            <person name="Saibo N.J.M."/>
            <person name="Varela M.C."/>
            <person name="Egas C."/>
            <person name="Matos J."/>
            <person name="Miguel C.M."/>
            <person name="Oliveira M.M."/>
            <person name="Ricardo C.P."/>
            <person name="Goncalves S."/>
        </authorList>
    </citation>
    <scope>NUCLEOTIDE SEQUENCE [LARGE SCALE GENOMIC DNA]</scope>
    <source>
        <strain evidence="3">cv. HL8</strain>
    </source>
</reference>
<evidence type="ECO:0000313" key="2">
    <source>
        <dbReference type="EMBL" id="KAK7828701.1"/>
    </source>
</evidence>
<dbReference type="Pfam" id="PF13516">
    <property type="entry name" value="LRR_6"/>
    <property type="match status" value="3"/>
</dbReference>
<comment type="caution">
    <text evidence="2">The sequence shown here is derived from an EMBL/GenBank/DDBJ whole genome shotgun (WGS) entry which is preliminary data.</text>
</comment>
<dbReference type="GO" id="GO:0019005">
    <property type="term" value="C:SCF ubiquitin ligase complex"/>
    <property type="evidence" value="ECO:0007669"/>
    <property type="project" value="TreeGrafter"/>
</dbReference>
<dbReference type="Pfam" id="PF25372">
    <property type="entry name" value="DUF7885"/>
    <property type="match status" value="1"/>
</dbReference>
<name>A0AAW0JRB1_QUESU</name>
<dbReference type="PANTHER" id="PTHR13318">
    <property type="entry name" value="PARTNER OF PAIRED, ISOFORM B-RELATED"/>
    <property type="match status" value="1"/>
</dbReference>